<dbReference type="EMBL" id="GBXM01070791">
    <property type="protein sequence ID" value="JAH37786.1"/>
    <property type="molecule type" value="Transcribed_RNA"/>
</dbReference>
<proteinExistence type="predicted"/>
<dbReference type="AlphaFoldDB" id="A0A0E9S957"/>
<sequence length="16" mass="1915">MKRSQFTKPLSFFSNP</sequence>
<accession>A0A0E9S957</accession>
<dbReference type="EMBL" id="GBXM01085656">
    <property type="protein sequence ID" value="JAH22921.1"/>
    <property type="molecule type" value="Transcribed_RNA"/>
</dbReference>
<organism evidence="1">
    <name type="scientific">Anguilla anguilla</name>
    <name type="common">European freshwater eel</name>
    <name type="synonym">Muraena anguilla</name>
    <dbReference type="NCBI Taxonomy" id="7936"/>
    <lineage>
        <taxon>Eukaryota</taxon>
        <taxon>Metazoa</taxon>
        <taxon>Chordata</taxon>
        <taxon>Craniata</taxon>
        <taxon>Vertebrata</taxon>
        <taxon>Euteleostomi</taxon>
        <taxon>Actinopterygii</taxon>
        <taxon>Neopterygii</taxon>
        <taxon>Teleostei</taxon>
        <taxon>Anguilliformes</taxon>
        <taxon>Anguillidae</taxon>
        <taxon>Anguilla</taxon>
    </lineage>
</organism>
<reference evidence="1" key="1">
    <citation type="submission" date="2014-11" db="EMBL/GenBank/DDBJ databases">
        <authorList>
            <person name="Amaro Gonzalez C."/>
        </authorList>
    </citation>
    <scope>NUCLEOTIDE SEQUENCE</scope>
</reference>
<name>A0A0E9S957_ANGAN</name>
<evidence type="ECO:0000313" key="1">
    <source>
        <dbReference type="EMBL" id="JAH37786.1"/>
    </source>
</evidence>
<reference evidence="1" key="2">
    <citation type="journal article" date="2015" name="Fish Shellfish Immunol.">
        <title>Early steps in the European eel (Anguilla anguilla)-Vibrio vulnificus interaction in the gills: Role of the RtxA13 toxin.</title>
        <authorList>
            <person name="Callol A."/>
            <person name="Pajuelo D."/>
            <person name="Ebbesson L."/>
            <person name="Teles M."/>
            <person name="MacKenzie S."/>
            <person name="Amaro C."/>
        </authorList>
    </citation>
    <scope>NUCLEOTIDE SEQUENCE</scope>
</reference>
<protein>
    <submittedName>
        <fullName evidence="1">Uncharacterized protein</fullName>
    </submittedName>
</protein>